<name>A0A9P7D0A9_9AGAM</name>
<dbReference type="OrthoDB" id="3012326at2759"/>
<accession>A0A9P7D0A9</accession>
<gene>
    <name evidence="2" type="ORF">EV702DRAFT_974337</name>
</gene>
<feature type="region of interest" description="Disordered" evidence="1">
    <location>
        <begin position="316"/>
        <end position="350"/>
    </location>
</feature>
<evidence type="ECO:0000256" key="1">
    <source>
        <dbReference type="SAM" id="MobiDB-lite"/>
    </source>
</evidence>
<evidence type="ECO:0000313" key="2">
    <source>
        <dbReference type="EMBL" id="KAG1774764.1"/>
    </source>
</evidence>
<dbReference type="AlphaFoldDB" id="A0A9P7D0A9"/>
<comment type="caution">
    <text evidence="2">The sequence shown here is derived from an EMBL/GenBank/DDBJ whole genome shotgun (WGS) entry which is preliminary data.</text>
</comment>
<feature type="compositionally biased region" description="Acidic residues" evidence="1">
    <location>
        <begin position="334"/>
        <end position="350"/>
    </location>
</feature>
<dbReference type="Proteomes" id="UP000714275">
    <property type="component" value="Unassembled WGS sequence"/>
</dbReference>
<keyword evidence="3" id="KW-1185">Reference proteome</keyword>
<proteinExistence type="predicted"/>
<sequence length="350" mass="39784">MTENSADNINPSADKLDLQGLELAEHHFGPLLRPTRATQSAWTNYSINRLQTNQKYRTVFSVPSKGSEDGPKHDECSGESWLFDNAKACVSQIEKEMGLEHGTLQKCITIVCNAVVLDDSDPRSADLTVRIYSPTAPMYIDVDFQYYLRSRFSSVQWLYSLGFKIHRRPSATAGDASVIKKELRKARMPDVHTRNGWQNLSWGYYDDSYGHKNWRPVERGKVELHEGSVLDVHEALFGELEKPADTDLEAMLAYRRSLVRGIRLLLAAVGISYAVACTDDESDKPPRNLTLEGLHDKWVGRRIRNVCGIRLTRDAEEEREGAFFRRDQARGDDGDFEDDEDEDDNSDYDS</sequence>
<feature type="compositionally biased region" description="Basic and acidic residues" evidence="1">
    <location>
        <begin position="316"/>
        <end position="333"/>
    </location>
</feature>
<organism evidence="2 3">
    <name type="scientific">Suillus placidus</name>
    <dbReference type="NCBI Taxonomy" id="48579"/>
    <lineage>
        <taxon>Eukaryota</taxon>
        <taxon>Fungi</taxon>
        <taxon>Dikarya</taxon>
        <taxon>Basidiomycota</taxon>
        <taxon>Agaricomycotina</taxon>
        <taxon>Agaricomycetes</taxon>
        <taxon>Agaricomycetidae</taxon>
        <taxon>Boletales</taxon>
        <taxon>Suillineae</taxon>
        <taxon>Suillaceae</taxon>
        <taxon>Suillus</taxon>
    </lineage>
</organism>
<evidence type="ECO:0000313" key="3">
    <source>
        <dbReference type="Proteomes" id="UP000714275"/>
    </source>
</evidence>
<protein>
    <submittedName>
        <fullName evidence="2">Uncharacterized protein</fullName>
    </submittedName>
</protein>
<reference evidence="2" key="1">
    <citation type="journal article" date="2020" name="New Phytol.">
        <title>Comparative genomics reveals dynamic genome evolution in host specialist ectomycorrhizal fungi.</title>
        <authorList>
            <person name="Lofgren L.A."/>
            <person name="Nguyen N.H."/>
            <person name="Vilgalys R."/>
            <person name="Ruytinx J."/>
            <person name="Liao H.L."/>
            <person name="Branco S."/>
            <person name="Kuo A."/>
            <person name="LaButti K."/>
            <person name="Lipzen A."/>
            <person name="Andreopoulos W."/>
            <person name="Pangilinan J."/>
            <person name="Riley R."/>
            <person name="Hundley H."/>
            <person name="Na H."/>
            <person name="Barry K."/>
            <person name="Grigoriev I.V."/>
            <person name="Stajich J.E."/>
            <person name="Kennedy P.G."/>
        </authorList>
    </citation>
    <scope>NUCLEOTIDE SEQUENCE</scope>
    <source>
        <strain evidence="2">DOB743</strain>
    </source>
</reference>
<dbReference type="EMBL" id="JABBWD010000039">
    <property type="protein sequence ID" value="KAG1774764.1"/>
    <property type="molecule type" value="Genomic_DNA"/>
</dbReference>